<name>A0A0E9M0T5_9BACT</name>
<evidence type="ECO:0000313" key="9">
    <source>
        <dbReference type="Proteomes" id="UP000032900"/>
    </source>
</evidence>
<dbReference type="PANTHER" id="PTHR43673">
    <property type="entry name" value="NAD(P)H NITROREDUCTASE YDGI-RELATED"/>
    <property type="match status" value="1"/>
</dbReference>
<evidence type="ECO:0000256" key="2">
    <source>
        <dbReference type="ARBA" id="ARBA00007118"/>
    </source>
</evidence>
<dbReference type="PANTHER" id="PTHR43673:SF2">
    <property type="entry name" value="NITROREDUCTASE"/>
    <property type="match status" value="1"/>
</dbReference>
<keyword evidence="5" id="KW-0521">NADP</keyword>
<dbReference type="InterPro" id="IPR033878">
    <property type="entry name" value="NfsB-like"/>
</dbReference>
<dbReference type="RefSeq" id="WP_062127514.1">
    <property type="nucleotide sequence ID" value="NZ_BAZW01000047.1"/>
</dbReference>
<evidence type="ECO:0000256" key="3">
    <source>
        <dbReference type="ARBA" id="ARBA00022630"/>
    </source>
</evidence>
<proteinExistence type="inferred from homology"/>
<dbReference type="Gene3D" id="3.40.109.10">
    <property type="entry name" value="NADH Oxidase"/>
    <property type="match status" value="1"/>
</dbReference>
<dbReference type="Pfam" id="PF00881">
    <property type="entry name" value="Nitroreductase"/>
    <property type="match status" value="1"/>
</dbReference>
<dbReference type="AlphaFoldDB" id="A0A0E9M0T5"/>
<feature type="domain" description="Nitroreductase" evidence="7">
    <location>
        <begin position="8"/>
        <end position="184"/>
    </location>
</feature>
<dbReference type="CDD" id="cd02149">
    <property type="entry name" value="NfsB-like"/>
    <property type="match status" value="1"/>
</dbReference>
<dbReference type="SUPFAM" id="SSF55469">
    <property type="entry name" value="FMN-dependent nitroreductase-like"/>
    <property type="match status" value="1"/>
</dbReference>
<keyword evidence="9" id="KW-1185">Reference proteome</keyword>
<keyword evidence="6" id="KW-0560">Oxidoreductase</keyword>
<dbReference type="InterPro" id="IPR000415">
    <property type="entry name" value="Nitroreductase-like"/>
</dbReference>
<evidence type="ECO:0000256" key="4">
    <source>
        <dbReference type="ARBA" id="ARBA00022643"/>
    </source>
</evidence>
<dbReference type="OrthoDB" id="9809288at2"/>
<evidence type="ECO:0000259" key="7">
    <source>
        <dbReference type="Pfam" id="PF00881"/>
    </source>
</evidence>
<evidence type="ECO:0000256" key="5">
    <source>
        <dbReference type="ARBA" id="ARBA00022857"/>
    </source>
</evidence>
<keyword evidence="4" id="KW-0288">FMN</keyword>
<evidence type="ECO:0000313" key="8">
    <source>
        <dbReference type="EMBL" id="GAO31412.1"/>
    </source>
</evidence>
<evidence type="ECO:0000256" key="1">
    <source>
        <dbReference type="ARBA" id="ARBA00001917"/>
    </source>
</evidence>
<dbReference type="EMBL" id="BAZW01000047">
    <property type="protein sequence ID" value="GAO31412.1"/>
    <property type="molecule type" value="Genomic_DNA"/>
</dbReference>
<organism evidence="8 9">
    <name type="scientific">Geofilum rubicundum JCM 15548</name>
    <dbReference type="NCBI Taxonomy" id="1236989"/>
    <lineage>
        <taxon>Bacteria</taxon>
        <taxon>Pseudomonadati</taxon>
        <taxon>Bacteroidota</taxon>
        <taxon>Bacteroidia</taxon>
        <taxon>Marinilabiliales</taxon>
        <taxon>Marinilabiliaceae</taxon>
        <taxon>Geofilum</taxon>
    </lineage>
</organism>
<dbReference type="GO" id="GO:0016491">
    <property type="term" value="F:oxidoreductase activity"/>
    <property type="evidence" value="ECO:0007669"/>
    <property type="project" value="UniProtKB-KW"/>
</dbReference>
<accession>A0A0E9M0T5</accession>
<dbReference type="STRING" id="1236989.JCM15548_13771"/>
<keyword evidence="3" id="KW-0285">Flavoprotein</keyword>
<reference evidence="8 9" key="1">
    <citation type="journal article" date="2015" name="Microbes Environ.">
        <title>Distribution and evolution of nitrogen fixation genes in the phylum bacteroidetes.</title>
        <authorList>
            <person name="Inoue J."/>
            <person name="Oshima K."/>
            <person name="Suda W."/>
            <person name="Sakamoto M."/>
            <person name="Iino T."/>
            <person name="Noda S."/>
            <person name="Hongoh Y."/>
            <person name="Hattori M."/>
            <person name="Ohkuma M."/>
        </authorList>
    </citation>
    <scope>NUCLEOTIDE SEQUENCE [LARGE SCALE GENOMIC DNA]</scope>
    <source>
        <strain evidence="8">JCM 15548</strain>
    </source>
</reference>
<dbReference type="InterPro" id="IPR029479">
    <property type="entry name" value="Nitroreductase"/>
</dbReference>
<evidence type="ECO:0000256" key="6">
    <source>
        <dbReference type="ARBA" id="ARBA00023002"/>
    </source>
</evidence>
<gene>
    <name evidence="8" type="ORF">JCM15548_13771</name>
</gene>
<comment type="caution">
    <text evidence="8">The sequence shown here is derived from an EMBL/GenBank/DDBJ whole genome shotgun (WGS) entry which is preliminary data.</text>
</comment>
<protein>
    <submittedName>
        <fullName evidence="8">Oxygen-insensitive NAD(P)H nitroreductase</fullName>
    </submittedName>
</protein>
<dbReference type="Proteomes" id="UP000032900">
    <property type="component" value="Unassembled WGS sequence"/>
</dbReference>
<comment type="cofactor">
    <cofactor evidence="1">
        <name>FMN</name>
        <dbReference type="ChEBI" id="CHEBI:58210"/>
    </cofactor>
</comment>
<comment type="similarity">
    <text evidence="2">Belongs to the nitroreductase family.</text>
</comment>
<sequence>MDILNQLEWRYATKRFDRDKKLNEQQLDRLIDAVNLAPSSYGIQPFELFIVEDAKIREELKVAANGQPQVEEASHVFVFAVNKALSEKHIEAYIERTARQRGVTVESLSAFRTTMVSSVMAKAPEVRFQWAARQAYIALGVLLATAATENIDACPMEGFKNAEFDKILNLEKKGLASVVMATVGFRSEADKYASLVKVRKSKSELITRI</sequence>